<dbReference type="InterPro" id="IPR025447">
    <property type="entry name" value="DUF4192"/>
</dbReference>
<evidence type="ECO:0000313" key="2">
    <source>
        <dbReference type="Proteomes" id="UP000711614"/>
    </source>
</evidence>
<dbReference type="Proteomes" id="UP000711614">
    <property type="component" value="Unassembled WGS sequence"/>
</dbReference>
<dbReference type="Pfam" id="PF13830">
    <property type="entry name" value="DUF4192"/>
    <property type="match status" value="1"/>
</dbReference>
<dbReference type="RefSeq" id="WP_209677581.1">
    <property type="nucleotide sequence ID" value="NZ_JAGIOI010000001.1"/>
</dbReference>
<dbReference type="InterPro" id="IPR011990">
    <property type="entry name" value="TPR-like_helical_dom_sf"/>
</dbReference>
<accession>A0ABS4YTB2</accession>
<evidence type="ECO:0008006" key="3">
    <source>
        <dbReference type="Google" id="ProtNLM"/>
    </source>
</evidence>
<proteinExistence type="predicted"/>
<dbReference type="EMBL" id="JAGIOI010000001">
    <property type="protein sequence ID" value="MBP2412046.1"/>
    <property type="molecule type" value="Genomic_DNA"/>
</dbReference>
<keyword evidence="2" id="KW-1185">Reference proteome</keyword>
<reference evidence="1 2" key="1">
    <citation type="submission" date="2021-03" db="EMBL/GenBank/DDBJ databases">
        <title>Sequencing the genomes of 1000 actinobacteria strains.</title>
        <authorList>
            <person name="Klenk H.-P."/>
        </authorList>
    </citation>
    <scope>NUCLEOTIDE SEQUENCE [LARGE SCALE GENOMIC DNA]</scope>
    <source>
        <strain evidence="1 2">DSM 16005</strain>
    </source>
</reference>
<dbReference type="Gene3D" id="1.25.40.10">
    <property type="entry name" value="Tetratricopeptide repeat domain"/>
    <property type="match status" value="1"/>
</dbReference>
<comment type="caution">
    <text evidence="1">The sequence shown here is derived from an EMBL/GenBank/DDBJ whole genome shotgun (WGS) entry which is preliminary data.</text>
</comment>
<protein>
    <recommendedName>
        <fullName evidence="3">DUF4192 family protein</fullName>
    </recommendedName>
</protein>
<gene>
    <name evidence="1" type="ORF">JOF48_000845</name>
</gene>
<name>A0ABS4YTB2_9MICC</name>
<organism evidence="1 2">
    <name type="scientific">Arthrobacter stackebrandtii</name>
    <dbReference type="NCBI Taxonomy" id="272161"/>
    <lineage>
        <taxon>Bacteria</taxon>
        <taxon>Bacillati</taxon>
        <taxon>Actinomycetota</taxon>
        <taxon>Actinomycetes</taxon>
        <taxon>Micrococcales</taxon>
        <taxon>Micrococcaceae</taxon>
        <taxon>Arthrobacter</taxon>
    </lineage>
</organism>
<evidence type="ECO:0000313" key="1">
    <source>
        <dbReference type="EMBL" id="MBP2412046.1"/>
    </source>
</evidence>
<sequence length="158" mass="17470">MTADPGKCLDEAYWLWVDLIDHDGEPTHEQLAEVLAGLQHIGLRDQILADMPGLNEPMAATLFGATEAAQQWDRIDSSEKLLRQLLTIASPAHAAAPLTMLGHICWWKGRGTAAANYMHVALTFDPDYHLARLLNQLLGAGVVSSWAQHKTTAYRNHH</sequence>